<evidence type="ECO:0000313" key="14">
    <source>
        <dbReference type="EMBL" id="OLL26576.1"/>
    </source>
</evidence>
<evidence type="ECO:0000256" key="10">
    <source>
        <dbReference type="ARBA" id="ARBA00022842"/>
    </source>
</evidence>
<comment type="similarity">
    <text evidence="2">Belongs to the ISN1 family.</text>
</comment>
<keyword evidence="10" id="KW-0460">Magnesium</keyword>
<accession>A0A1U7LV70</accession>
<keyword evidence="9" id="KW-0067">ATP-binding</keyword>
<dbReference type="AlphaFoldDB" id="A0A1U7LV70"/>
<sequence length="240" mass="27189">MTTRYRVEYALKHHRRDNFIEWIKGLLAVPFVLHSLPSTPLSSITREDTKNNTEDARRRYREILRDVEELINEDIARIAAGTKKKSKLKLLVPTIGHFFTPLPLEEAFMDVDDRVAISGRRNVPPSFNDVRFILAYAQLLQLGRDGVKLVTFDGDLTLYEDGFDLLPDSPIVERLVALLRLDIHVAILTAAGYSEKSGIRYKKRLQGLFDALSNENCGLTDDQKHNLHVLGGNNGPPGDR</sequence>
<reference evidence="14 15" key="1">
    <citation type="submission" date="2016-04" db="EMBL/GenBank/DDBJ databases">
        <title>Evolutionary innovation and constraint leading to complex multicellularity in the Ascomycota.</title>
        <authorList>
            <person name="Cisse O."/>
            <person name="Nguyen A."/>
            <person name="Hewitt D.A."/>
            <person name="Jedd G."/>
            <person name="Stajich J.E."/>
        </authorList>
    </citation>
    <scope>NUCLEOTIDE SEQUENCE [LARGE SCALE GENOMIC DNA]</scope>
    <source>
        <strain evidence="14 15">DAH-3</strain>
    </source>
</reference>
<dbReference type="GO" id="GO:0009117">
    <property type="term" value="P:nucleotide metabolic process"/>
    <property type="evidence" value="ECO:0007669"/>
    <property type="project" value="UniProtKB-KW"/>
</dbReference>
<dbReference type="EMBL" id="LXFE01000166">
    <property type="protein sequence ID" value="OLL26576.1"/>
    <property type="molecule type" value="Genomic_DNA"/>
</dbReference>
<dbReference type="GO" id="GO:0006190">
    <property type="term" value="P:inosine salvage"/>
    <property type="evidence" value="ECO:0007669"/>
    <property type="project" value="InterPro"/>
</dbReference>
<evidence type="ECO:0000256" key="1">
    <source>
        <dbReference type="ARBA" id="ARBA00001946"/>
    </source>
</evidence>
<dbReference type="PANTHER" id="PTHR28213">
    <property type="entry name" value="IMP-SPECIFIC 5'-NUCLEOTIDASE 1"/>
    <property type="match status" value="1"/>
</dbReference>
<evidence type="ECO:0000256" key="12">
    <source>
        <dbReference type="ARBA" id="ARBA00047413"/>
    </source>
</evidence>
<dbReference type="GO" id="GO:0071590">
    <property type="term" value="P:nicotinamide riboside biosynthetic process"/>
    <property type="evidence" value="ECO:0007669"/>
    <property type="project" value="TreeGrafter"/>
</dbReference>
<evidence type="ECO:0000256" key="5">
    <source>
        <dbReference type="ARBA" id="ARBA00015544"/>
    </source>
</evidence>
<evidence type="ECO:0000256" key="6">
    <source>
        <dbReference type="ARBA" id="ARBA00022723"/>
    </source>
</evidence>
<keyword evidence="7" id="KW-0547">Nucleotide-binding</keyword>
<keyword evidence="6" id="KW-0479">Metal-binding</keyword>
<comment type="catalytic activity">
    <reaction evidence="12">
        <text>IMP + H2O = inosine + phosphate</text>
        <dbReference type="Rhea" id="RHEA:27718"/>
        <dbReference type="ChEBI" id="CHEBI:15377"/>
        <dbReference type="ChEBI" id="CHEBI:17596"/>
        <dbReference type="ChEBI" id="CHEBI:43474"/>
        <dbReference type="ChEBI" id="CHEBI:58053"/>
        <dbReference type="EC" id="3.1.3.99"/>
    </reaction>
</comment>
<dbReference type="GO" id="GO:0071592">
    <property type="term" value="P:nicotinic acid riboside biosynthetic process"/>
    <property type="evidence" value="ECO:0007669"/>
    <property type="project" value="TreeGrafter"/>
</dbReference>
<comment type="cofactor">
    <cofactor evidence="1">
        <name>Mg(2+)</name>
        <dbReference type="ChEBI" id="CHEBI:18420"/>
    </cofactor>
</comment>
<protein>
    <recommendedName>
        <fullName evidence="5">IMP-specific 5'-nucleotidase 1</fullName>
        <ecNumber evidence="4">3.1.3.99</ecNumber>
    </recommendedName>
</protein>
<comment type="subunit">
    <text evidence="3">Homotetramer.</text>
</comment>
<dbReference type="PANTHER" id="PTHR28213:SF1">
    <property type="entry name" value="IMP-SPECIFIC 5'-NUCLEOTIDASE 1"/>
    <property type="match status" value="1"/>
</dbReference>
<organism evidence="14 15">
    <name type="scientific">Neolecta irregularis (strain DAH-3)</name>
    <dbReference type="NCBI Taxonomy" id="1198029"/>
    <lineage>
        <taxon>Eukaryota</taxon>
        <taxon>Fungi</taxon>
        <taxon>Dikarya</taxon>
        <taxon>Ascomycota</taxon>
        <taxon>Taphrinomycotina</taxon>
        <taxon>Neolectales</taxon>
        <taxon>Neolectaceae</taxon>
        <taxon>Neolecta</taxon>
    </lineage>
</organism>
<dbReference type="GO" id="GO:0000287">
    <property type="term" value="F:magnesium ion binding"/>
    <property type="evidence" value="ECO:0007669"/>
    <property type="project" value="InterPro"/>
</dbReference>
<dbReference type="STRING" id="1198029.A0A1U7LV70"/>
<evidence type="ECO:0000256" key="11">
    <source>
        <dbReference type="ARBA" id="ARBA00023080"/>
    </source>
</evidence>
<keyword evidence="11" id="KW-0546">Nucleotide metabolism</keyword>
<dbReference type="OMA" id="MAGWSES"/>
<dbReference type="GO" id="GO:0005524">
    <property type="term" value="F:ATP binding"/>
    <property type="evidence" value="ECO:0007669"/>
    <property type="project" value="UniProtKB-KW"/>
</dbReference>
<evidence type="ECO:0000256" key="7">
    <source>
        <dbReference type="ARBA" id="ARBA00022741"/>
    </source>
</evidence>
<comment type="caution">
    <text evidence="14">The sequence shown here is derived from an EMBL/GenBank/DDBJ whole genome shotgun (WGS) entry which is preliminary data.</text>
</comment>
<evidence type="ECO:0000313" key="15">
    <source>
        <dbReference type="Proteomes" id="UP000186594"/>
    </source>
</evidence>
<evidence type="ECO:0000256" key="2">
    <source>
        <dbReference type="ARBA" id="ARBA00005307"/>
    </source>
</evidence>
<keyword evidence="8" id="KW-0378">Hydrolase</keyword>
<dbReference type="EC" id="3.1.3.99" evidence="4"/>
<evidence type="ECO:0000256" key="9">
    <source>
        <dbReference type="ARBA" id="ARBA00022840"/>
    </source>
</evidence>
<keyword evidence="13" id="KW-0175">Coiled coil</keyword>
<dbReference type="Proteomes" id="UP000186594">
    <property type="component" value="Unassembled WGS sequence"/>
</dbReference>
<dbReference type="Pfam" id="PF06437">
    <property type="entry name" value="ISN1"/>
    <property type="match status" value="1"/>
</dbReference>
<gene>
    <name evidence="14" type="ORF">NEOLI_003139</name>
</gene>
<name>A0A1U7LV70_NEOID</name>
<proteinExistence type="inferred from homology"/>
<dbReference type="OrthoDB" id="185373at2759"/>
<keyword evidence="15" id="KW-1185">Reference proteome</keyword>
<feature type="coiled-coil region" evidence="13">
    <location>
        <begin position="46"/>
        <end position="73"/>
    </location>
</feature>
<dbReference type="InterPro" id="IPR009453">
    <property type="entry name" value="ISN1"/>
</dbReference>
<evidence type="ECO:0000256" key="4">
    <source>
        <dbReference type="ARBA" id="ARBA00012894"/>
    </source>
</evidence>
<dbReference type="GO" id="GO:0008253">
    <property type="term" value="F:5'-nucleotidase activity"/>
    <property type="evidence" value="ECO:0007669"/>
    <property type="project" value="InterPro"/>
</dbReference>
<evidence type="ECO:0000256" key="8">
    <source>
        <dbReference type="ARBA" id="ARBA00022801"/>
    </source>
</evidence>
<evidence type="ECO:0000256" key="13">
    <source>
        <dbReference type="SAM" id="Coils"/>
    </source>
</evidence>
<evidence type="ECO:0000256" key="3">
    <source>
        <dbReference type="ARBA" id="ARBA00011881"/>
    </source>
</evidence>